<evidence type="ECO:0000259" key="3">
    <source>
        <dbReference type="Pfam" id="PF20237"/>
    </source>
</evidence>
<evidence type="ECO:0000313" key="5">
    <source>
        <dbReference type="Proteomes" id="UP001590950"/>
    </source>
</evidence>
<dbReference type="EMBL" id="JBEFKJ010000039">
    <property type="protein sequence ID" value="KAL2037595.1"/>
    <property type="molecule type" value="Genomic_DNA"/>
</dbReference>
<proteinExistence type="predicted"/>
<keyword evidence="2" id="KW-0472">Membrane</keyword>
<dbReference type="InterPro" id="IPR046529">
    <property type="entry name" value="DUF6594"/>
</dbReference>
<comment type="caution">
    <text evidence="4">The sequence shown here is derived from an EMBL/GenBank/DDBJ whole genome shotgun (WGS) entry which is preliminary data.</text>
</comment>
<feature type="transmembrane region" description="Helical" evidence="2">
    <location>
        <begin position="311"/>
        <end position="335"/>
    </location>
</feature>
<feature type="transmembrane region" description="Helical" evidence="2">
    <location>
        <begin position="368"/>
        <end position="386"/>
    </location>
</feature>
<dbReference type="Proteomes" id="UP001590950">
    <property type="component" value="Unassembled WGS sequence"/>
</dbReference>
<name>A0ABR3ZVF3_9LECA</name>
<feature type="domain" description="DUF6594" evidence="3">
    <location>
        <begin position="116"/>
        <end position="380"/>
    </location>
</feature>
<keyword evidence="2" id="KW-0812">Transmembrane</keyword>
<dbReference type="PANTHER" id="PTHR34502">
    <property type="entry name" value="DUF6594 DOMAIN-CONTAINING PROTEIN-RELATED"/>
    <property type="match status" value="1"/>
</dbReference>
<keyword evidence="5" id="KW-1185">Reference proteome</keyword>
<gene>
    <name evidence="4" type="ORF">N7G274_009708</name>
</gene>
<feature type="transmembrane region" description="Helical" evidence="2">
    <location>
        <begin position="341"/>
        <end position="361"/>
    </location>
</feature>
<keyword evidence="2" id="KW-1133">Transmembrane helix</keyword>
<sequence length="392" mass="44484">MMPDCPYTPASTAPTSPTVSTSPESPRSTAPLAGDCVVNVSVNADNKNDDEQGGELNEKSRAADVASESVGFAHRVWSVPQHFIISKLALHVRTRHRSEDGRPKLVQRIDDHPRGYPKLAAFVNSDENFLVCRKYGFLRSRVLLYRQDELSKLEKTLIELDELDSEESDATRLALMSRKTDEAREEDPRYSRKTLINKIDDKLKEYDDLVNRIRIYVTLKTPSSRNWNSFAAWMKNEKPLTYEERSFMEHKDDVVALSEERECGWLDGVVEDTLTWFLPRRFTEVLLKSKEQRLITDDRYTQLISKRRTDIVVRLVLTLVIVALIVGPSAVLFFVAGHAPFKIIMVLIFTLFFSLAVGAFTKAKRHEMLAATATYAAVLVVFLGNFSPNVPA</sequence>
<feature type="region of interest" description="Disordered" evidence="1">
    <location>
        <begin position="1"/>
        <end position="33"/>
    </location>
</feature>
<evidence type="ECO:0000256" key="1">
    <source>
        <dbReference type="SAM" id="MobiDB-lite"/>
    </source>
</evidence>
<evidence type="ECO:0000256" key="2">
    <source>
        <dbReference type="SAM" id="Phobius"/>
    </source>
</evidence>
<protein>
    <recommendedName>
        <fullName evidence="3">DUF6594 domain-containing protein</fullName>
    </recommendedName>
</protein>
<feature type="compositionally biased region" description="Low complexity" evidence="1">
    <location>
        <begin position="7"/>
        <end position="29"/>
    </location>
</feature>
<accession>A0ABR3ZVF3</accession>
<organism evidence="4 5">
    <name type="scientific">Stereocaulon virgatum</name>
    <dbReference type="NCBI Taxonomy" id="373712"/>
    <lineage>
        <taxon>Eukaryota</taxon>
        <taxon>Fungi</taxon>
        <taxon>Dikarya</taxon>
        <taxon>Ascomycota</taxon>
        <taxon>Pezizomycotina</taxon>
        <taxon>Lecanoromycetes</taxon>
        <taxon>OSLEUM clade</taxon>
        <taxon>Lecanoromycetidae</taxon>
        <taxon>Lecanorales</taxon>
        <taxon>Lecanorineae</taxon>
        <taxon>Stereocaulaceae</taxon>
        <taxon>Stereocaulon</taxon>
    </lineage>
</organism>
<evidence type="ECO:0000313" key="4">
    <source>
        <dbReference type="EMBL" id="KAL2037595.1"/>
    </source>
</evidence>
<reference evidence="4 5" key="1">
    <citation type="submission" date="2024-09" db="EMBL/GenBank/DDBJ databases">
        <title>Rethinking Asexuality: The Enigmatic Case of Functional Sexual Genes in Lepraria (Stereocaulaceae).</title>
        <authorList>
            <person name="Doellman M."/>
            <person name="Sun Y."/>
            <person name="Barcenas-Pena A."/>
            <person name="Lumbsch H.T."/>
            <person name="Grewe F."/>
        </authorList>
    </citation>
    <scope>NUCLEOTIDE SEQUENCE [LARGE SCALE GENOMIC DNA]</scope>
    <source>
        <strain evidence="4 5">Mercado 3170</strain>
    </source>
</reference>
<dbReference type="Pfam" id="PF20237">
    <property type="entry name" value="DUF6594"/>
    <property type="match status" value="1"/>
</dbReference>
<dbReference type="PANTHER" id="PTHR34502:SF3">
    <property type="entry name" value="DUF6594 DOMAIN-CONTAINING PROTEIN"/>
    <property type="match status" value="1"/>
</dbReference>